<protein>
    <recommendedName>
        <fullName evidence="1">Antitoxin VbhA domain-containing protein</fullName>
    </recommendedName>
</protein>
<keyword evidence="3" id="KW-1185">Reference proteome</keyword>
<accession>A0A0K1RDR7</accession>
<name>A0A0K1RDR7_9CORY</name>
<organism evidence="2 3">
    <name type="scientific">Corynebacterium riegelii</name>
    <dbReference type="NCBI Taxonomy" id="156976"/>
    <lineage>
        <taxon>Bacteria</taxon>
        <taxon>Bacillati</taxon>
        <taxon>Actinomycetota</taxon>
        <taxon>Actinomycetes</taxon>
        <taxon>Mycobacteriales</taxon>
        <taxon>Corynebacteriaceae</taxon>
        <taxon>Corynebacterium</taxon>
    </lineage>
</organism>
<dbReference type="InterPro" id="IPR043038">
    <property type="entry name" value="VbhA_sf"/>
</dbReference>
<dbReference type="EMBL" id="CP012342">
    <property type="protein sequence ID" value="AKV59567.1"/>
    <property type="molecule type" value="Genomic_DNA"/>
</dbReference>
<feature type="domain" description="Antitoxin VbhA" evidence="1">
    <location>
        <begin position="15"/>
        <end position="61"/>
    </location>
</feature>
<dbReference type="KEGG" id="crie:AK829_11060"/>
<gene>
    <name evidence="2" type="ORF">AK829_11060</name>
</gene>
<dbReference type="AlphaFoldDB" id="A0A0K1RDR7"/>
<dbReference type="PATRIC" id="fig|156976.3.peg.2228"/>
<evidence type="ECO:0000313" key="2">
    <source>
        <dbReference type="EMBL" id="AKV59567.1"/>
    </source>
</evidence>
<dbReference type="STRING" id="156976.AK829_11060"/>
<evidence type="ECO:0000259" key="1">
    <source>
        <dbReference type="Pfam" id="PF18495"/>
    </source>
</evidence>
<dbReference type="InterPro" id="IPR033788">
    <property type="entry name" value="VbhA-like"/>
</dbReference>
<dbReference type="CDD" id="cd11586">
    <property type="entry name" value="VbhA_like"/>
    <property type="match status" value="1"/>
</dbReference>
<proteinExistence type="predicted"/>
<sequence length="65" mass="7366">MATPFFFQDKDTVSRQKLFEEAVVNNRLEGLTVSAPTRADGQRWVDGLISADELVKLTRARYGLH</sequence>
<dbReference type="InterPro" id="IPR041535">
    <property type="entry name" value="VbhA"/>
</dbReference>
<evidence type="ECO:0000313" key="3">
    <source>
        <dbReference type="Proteomes" id="UP000060016"/>
    </source>
</evidence>
<dbReference type="Pfam" id="PF18495">
    <property type="entry name" value="VbhA"/>
    <property type="match status" value="1"/>
</dbReference>
<reference evidence="2 3" key="1">
    <citation type="submission" date="2015-08" db="EMBL/GenBank/DDBJ databases">
        <authorList>
            <person name="Babu N.S."/>
            <person name="Beckwith C.J."/>
            <person name="Beseler K.G."/>
            <person name="Brison A."/>
            <person name="Carone J.V."/>
            <person name="Caskin T.P."/>
            <person name="Diamond M."/>
            <person name="Durham M.E."/>
            <person name="Foxe J.M."/>
            <person name="Go M."/>
            <person name="Henderson B.A."/>
            <person name="Jones I.B."/>
            <person name="McGettigan J.A."/>
            <person name="Micheletti S.J."/>
            <person name="Nasrallah M.E."/>
            <person name="Ortiz D."/>
            <person name="Piller C.R."/>
            <person name="Privatt S.R."/>
            <person name="Schneider S.L."/>
            <person name="Sharp S."/>
            <person name="Smith T.C."/>
            <person name="Stanton J.D."/>
            <person name="Ullery H.E."/>
            <person name="Wilson R.J."/>
            <person name="Serrano M.G."/>
            <person name="Buck G."/>
            <person name="Lee V."/>
            <person name="Wang Y."/>
            <person name="Carvalho R."/>
            <person name="Voegtly L."/>
            <person name="Shi R."/>
            <person name="Duckworth R."/>
            <person name="Johnson A."/>
            <person name="Loviza R."/>
            <person name="Walstead R."/>
            <person name="Shah Z."/>
            <person name="Kiflezghi M."/>
            <person name="Wade K."/>
            <person name="Ball S.L."/>
            <person name="Bradley K.W."/>
            <person name="Asai D.J."/>
            <person name="Bowman C.A."/>
            <person name="Russell D.A."/>
            <person name="Pope W.H."/>
            <person name="Jacobs-Sera D."/>
            <person name="Hendrix R.W."/>
            <person name="Hatfull G.F."/>
        </authorList>
    </citation>
    <scope>NUCLEOTIDE SEQUENCE [LARGE SCALE GENOMIC DNA]</scope>
    <source>
        <strain evidence="2 3">PUDD_83A45</strain>
    </source>
</reference>
<dbReference type="Gene3D" id="1.10.8.1050">
    <property type="entry name" value="Antitoxin VbhA-like"/>
    <property type="match status" value="1"/>
</dbReference>
<dbReference type="Proteomes" id="UP000060016">
    <property type="component" value="Chromosome"/>
</dbReference>
<dbReference type="RefSeq" id="WP_052205884.1">
    <property type="nucleotide sequence ID" value="NZ_BAAAGW010000013.1"/>
</dbReference>